<dbReference type="PROSITE" id="PS50943">
    <property type="entry name" value="HTH_CROC1"/>
    <property type="match status" value="1"/>
</dbReference>
<evidence type="ECO:0000259" key="2">
    <source>
        <dbReference type="PROSITE" id="PS50943"/>
    </source>
</evidence>
<dbReference type="RefSeq" id="WP_257500255.1">
    <property type="nucleotide sequence ID" value="NZ_CP102382.1"/>
</dbReference>
<dbReference type="InterPro" id="IPR010982">
    <property type="entry name" value="Lambda_DNA-bd_dom_sf"/>
</dbReference>
<protein>
    <submittedName>
        <fullName evidence="3">Helix-turn-helix domain-containing protein</fullName>
    </submittedName>
</protein>
<evidence type="ECO:0000313" key="4">
    <source>
        <dbReference type="Proteomes" id="UP001317001"/>
    </source>
</evidence>
<dbReference type="SUPFAM" id="SSF47413">
    <property type="entry name" value="lambda repressor-like DNA-binding domains"/>
    <property type="match status" value="1"/>
</dbReference>
<name>A0ABY5NV20_9FLAO</name>
<evidence type="ECO:0000256" key="1">
    <source>
        <dbReference type="ARBA" id="ARBA00023125"/>
    </source>
</evidence>
<dbReference type="InterPro" id="IPR001387">
    <property type="entry name" value="Cro/C1-type_HTH"/>
</dbReference>
<accession>A0ABY5NV20</accession>
<dbReference type="CDD" id="cd00093">
    <property type="entry name" value="HTH_XRE"/>
    <property type="match status" value="1"/>
</dbReference>
<feature type="domain" description="HTH cro/C1-type" evidence="2">
    <location>
        <begin position="8"/>
        <end position="62"/>
    </location>
</feature>
<dbReference type="Pfam" id="PF01381">
    <property type="entry name" value="HTH_3"/>
    <property type="match status" value="1"/>
</dbReference>
<organism evidence="3 4">
    <name type="scientific">Paenimyroides aestuarii</name>
    <dbReference type="NCBI Taxonomy" id="2968490"/>
    <lineage>
        <taxon>Bacteria</taxon>
        <taxon>Pseudomonadati</taxon>
        <taxon>Bacteroidota</taxon>
        <taxon>Flavobacteriia</taxon>
        <taxon>Flavobacteriales</taxon>
        <taxon>Flavobacteriaceae</taxon>
        <taxon>Paenimyroides</taxon>
    </lineage>
</organism>
<sequence length="108" mass="12400">MKEANERLRQLRKQKQYTQEDLAKKLGISLRAYSKIESGETQLTLERLNEILDILGVTALEFFSNESAQNKSLPATGNASIPLIQHYQETISMLKEHIETLKNLIEKK</sequence>
<keyword evidence="4" id="KW-1185">Reference proteome</keyword>
<reference evidence="3 4" key="1">
    <citation type="submission" date="2022-08" db="EMBL/GenBank/DDBJ databases">
        <title>Myroides zhujiangensis sp. nov., a novel bacterium isolated from sediment in the Pearl River Estuary.</title>
        <authorList>
            <person name="Cui L."/>
        </authorList>
    </citation>
    <scope>NUCLEOTIDE SEQUENCE [LARGE SCALE GENOMIC DNA]</scope>
    <source>
        <strain evidence="3 4">SCSIO 72103</strain>
    </source>
</reference>
<keyword evidence="1" id="KW-0238">DNA-binding</keyword>
<gene>
    <name evidence="3" type="ORF">NPX36_04685</name>
</gene>
<dbReference type="SMART" id="SM00530">
    <property type="entry name" value="HTH_XRE"/>
    <property type="match status" value="1"/>
</dbReference>
<dbReference type="Proteomes" id="UP001317001">
    <property type="component" value="Chromosome"/>
</dbReference>
<dbReference type="Gene3D" id="1.10.260.40">
    <property type="entry name" value="lambda repressor-like DNA-binding domains"/>
    <property type="match status" value="1"/>
</dbReference>
<dbReference type="PANTHER" id="PTHR46558:SF4">
    <property type="entry name" value="DNA-BIDING PHAGE PROTEIN"/>
    <property type="match status" value="1"/>
</dbReference>
<evidence type="ECO:0000313" key="3">
    <source>
        <dbReference type="EMBL" id="UUV22338.1"/>
    </source>
</evidence>
<dbReference type="EMBL" id="CP102382">
    <property type="protein sequence ID" value="UUV22338.1"/>
    <property type="molecule type" value="Genomic_DNA"/>
</dbReference>
<dbReference type="PANTHER" id="PTHR46558">
    <property type="entry name" value="TRACRIPTIONAL REGULATORY PROTEIN-RELATED-RELATED"/>
    <property type="match status" value="1"/>
</dbReference>
<proteinExistence type="predicted"/>